<dbReference type="AlphaFoldDB" id="A0A5N7M9Z4"/>
<dbReference type="RefSeq" id="WP_152708619.1">
    <property type="nucleotide sequence ID" value="NZ_VOSJ01000001.1"/>
</dbReference>
<organism evidence="1 2">
    <name type="scientific">Microvirga tunisiensis</name>
    <dbReference type="NCBI Taxonomy" id="2108360"/>
    <lineage>
        <taxon>Bacteria</taxon>
        <taxon>Pseudomonadati</taxon>
        <taxon>Pseudomonadota</taxon>
        <taxon>Alphaproteobacteria</taxon>
        <taxon>Hyphomicrobiales</taxon>
        <taxon>Methylobacteriaceae</taxon>
        <taxon>Microvirga</taxon>
    </lineage>
</organism>
<evidence type="ECO:0000313" key="1">
    <source>
        <dbReference type="EMBL" id="MPR23705.1"/>
    </source>
</evidence>
<keyword evidence="2" id="KW-1185">Reference proteome</keyword>
<dbReference type="Proteomes" id="UP000403266">
    <property type="component" value="Unassembled WGS sequence"/>
</dbReference>
<accession>A0A5N7M9Z4</accession>
<dbReference type="EMBL" id="VOSK01000001">
    <property type="protein sequence ID" value="MPR23705.1"/>
    <property type="molecule type" value="Genomic_DNA"/>
</dbReference>
<gene>
    <name evidence="1" type="ORF">FS320_00325</name>
</gene>
<proteinExistence type="predicted"/>
<sequence length="75" mass="7657">MDVIEGAKPISSQLAAAAGLLTMLLVGMSAMEGPLTRQDLAVNGTGAMESPFADEPGLLCSIGGKIVNWIRVEAA</sequence>
<dbReference type="OrthoDB" id="8020760at2"/>
<reference evidence="1 2" key="1">
    <citation type="journal article" date="2019" name="Syst. Appl. Microbiol.">
        <title>Microvirga tunisiensis sp. nov., a root nodule symbiotic bacterium isolated from Lupinus micranthus and L. luteus grown in Northern Tunisia.</title>
        <authorList>
            <person name="Msaddak A."/>
            <person name="Rejili M."/>
            <person name="Duran D."/>
            <person name="Mars M."/>
            <person name="Palacios J.M."/>
            <person name="Ruiz-Argueso T."/>
            <person name="Rey L."/>
            <person name="Imperial J."/>
        </authorList>
    </citation>
    <scope>NUCLEOTIDE SEQUENCE [LARGE SCALE GENOMIC DNA]</scope>
    <source>
        <strain evidence="1 2">Lmie10</strain>
    </source>
</reference>
<protein>
    <submittedName>
        <fullName evidence="1">Uncharacterized protein</fullName>
    </submittedName>
</protein>
<name>A0A5N7M9Z4_9HYPH</name>
<comment type="caution">
    <text evidence="1">The sequence shown here is derived from an EMBL/GenBank/DDBJ whole genome shotgun (WGS) entry which is preliminary data.</text>
</comment>
<evidence type="ECO:0000313" key="2">
    <source>
        <dbReference type="Proteomes" id="UP000403266"/>
    </source>
</evidence>